<name>A0AAN8WNH9_HALRR</name>
<reference evidence="1 2" key="1">
    <citation type="submission" date="2023-11" db="EMBL/GenBank/DDBJ databases">
        <title>Halocaridina rubra genome assembly.</title>
        <authorList>
            <person name="Smith C."/>
        </authorList>
    </citation>
    <scope>NUCLEOTIDE SEQUENCE [LARGE SCALE GENOMIC DNA]</scope>
    <source>
        <strain evidence="1">EP-1</strain>
        <tissue evidence="1">Whole</tissue>
    </source>
</reference>
<protein>
    <submittedName>
        <fullName evidence="1">Uncharacterized protein</fullName>
    </submittedName>
</protein>
<dbReference type="Proteomes" id="UP001381693">
    <property type="component" value="Unassembled WGS sequence"/>
</dbReference>
<comment type="caution">
    <text evidence="1">The sequence shown here is derived from an EMBL/GenBank/DDBJ whole genome shotgun (WGS) entry which is preliminary data.</text>
</comment>
<dbReference type="AlphaFoldDB" id="A0AAN8WNH9"/>
<keyword evidence="2" id="KW-1185">Reference proteome</keyword>
<proteinExistence type="predicted"/>
<evidence type="ECO:0000313" key="2">
    <source>
        <dbReference type="Proteomes" id="UP001381693"/>
    </source>
</evidence>
<dbReference type="EMBL" id="JAXCGZ010022672">
    <property type="protein sequence ID" value="KAK7027930.1"/>
    <property type="molecule type" value="Genomic_DNA"/>
</dbReference>
<accession>A0AAN8WNH9</accession>
<sequence length="68" mass="7865">MDERWVLERLPCFLHTQRTLNMNNHTGKPFGRGNMIQPSGLRVPIPHKCIGVIWQSFNLKTCVESFLA</sequence>
<organism evidence="1 2">
    <name type="scientific">Halocaridina rubra</name>
    <name type="common">Hawaiian red shrimp</name>
    <dbReference type="NCBI Taxonomy" id="373956"/>
    <lineage>
        <taxon>Eukaryota</taxon>
        <taxon>Metazoa</taxon>
        <taxon>Ecdysozoa</taxon>
        <taxon>Arthropoda</taxon>
        <taxon>Crustacea</taxon>
        <taxon>Multicrustacea</taxon>
        <taxon>Malacostraca</taxon>
        <taxon>Eumalacostraca</taxon>
        <taxon>Eucarida</taxon>
        <taxon>Decapoda</taxon>
        <taxon>Pleocyemata</taxon>
        <taxon>Caridea</taxon>
        <taxon>Atyoidea</taxon>
        <taxon>Atyidae</taxon>
        <taxon>Halocaridina</taxon>
    </lineage>
</organism>
<gene>
    <name evidence="1" type="ORF">SK128_005213</name>
</gene>
<evidence type="ECO:0000313" key="1">
    <source>
        <dbReference type="EMBL" id="KAK7027930.1"/>
    </source>
</evidence>